<keyword evidence="8" id="KW-1185">Reference proteome</keyword>
<dbReference type="PANTHER" id="PTHR37422">
    <property type="entry name" value="TEICHURONIC ACID BIOSYNTHESIS PROTEIN TUAE"/>
    <property type="match status" value="1"/>
</dbReference>
<evidence type="ECO:0000259" key="6">
    <source>
        <dbReference type="Pfam" id="PF04932"/>
    </source>
</evidence>
<dbReference type="Proteomes" id="UP001597361">
    <property type="component" value="Unassembled WGS sequence"/>
</dbReference>
<evidence type="ECO:0000256" key="4">
    <source>
        <dbReference type="ARBA" id="ARBA00023136"/>
    </source>
</evidence>
<dbReference type="InterPro" id="IPR007016">
    <property type="entry name" value="O-antigen_ligase-rel_domated"/>
</dbReference>
<feature type="transmembrane region" description="Helical" evidence="5">
    <location>
        <begin position="27"/>
        <end position="51"/>
    </location>
</feature>
<accession>A0ABW4VNQ3</accession>
<evidence type="ECO:0000313" key="7">
    <source>
        <dbReference type="EMBL" id="MFD2034395.1"/>
    </source>
</evidence>
<evidence type="ECO:0000256" key="2">
    <source>
        <dbReference type="ARBA" id="ARBA00022692"/>
    </source>
</evidence>
<evidence type="ECO:0000313" key="8">
    <source>
        <dbReference type="Proteomes" id="UP001597361"/>
    </source>
</evidence>
<evidence type="ECO:0000256" key="1">
    <source>
        <dbReference type="ARBA" id="ARBA00004141"/>
    </source>
</evidence>
<dbReference type="GO" id="GO:0016874">
    <property type="term" value="F:ligase activity"/>
    <property type="evidence" value="ECO:0007669"/>
    <property type="project" value="UniProtKB-KW"/>
</dbReference>
<feature type="transmembrane region" description="Helical" evidence="5">
    <location>
        <begin position="220"/>
        <end position="238"/>
    </location>
</feature>
<dbReference type="RefSeq" id="WP_376884488.1">
    <property type="nucleotide sequence ID" value="NZ_JBHUHR010000015.1"/>
</dbReference>
<evidence type="ECO:0000256" key="3">
    <source>
        <dbReference type="ARBA" id="ARBA00022989"/>
    </source>
</evidence>
<keyword evidence="3 5" id="KW-1133">Transmembrane helix</keyword>
<feature type="transmembrane region" description="Helical" evidence="5">
    <location>
        <begin position="433"/>
        <end position="451"/>
    </location>
</feature>
<comment type="subcellular location">
    <subcellularLocation>
        <location evidence="1">Membrane</location>
        <topology evidence="1">Multi-pass membrane protein</topology>
    </subcellularLocation>
</comment>
<comment type="caution">
    <text evidence="7">The sequence shown here is derived from an EMBL/GenBank/DDBJ whole genome shotgun (WGS) entry which is preliminary data.</text>
</comment>
<feature type="transmembrane region" description="Helical" evidence="5">
    <location>
        <begin position="150"/>
        <end position="167"/>
    </location>
</feature>
<keyword evidence="2 5" id="KW-0812">Transmembrane</keyword>
<feature type="domain" description="O-antigen ligase-related" evidence="6">
    <location>
        <begin position="250"/>
        <end position="385"/>
    </location>
</feature>
<reference evidence="8" key="1">
    <citation type="journal article" date="2019" name="Int. J. Syst. Evol. Microbiol.">
        <title>The Global Catalogue of Microorganisms (GCM) 10K type strain sequencing project: providing services to taxonomists for standard genome sequencing and annotation.</title>
        <authorList>
            <consortium name="The Broad Institute Genomics Platform"/>
            <consortium name="The Broad Institute Genome Sequencing Center for Infectious Disease"/>
            <person name="Wu L."/>
            <person name="Ma J."/>
        </authorList>
    </citation>
    <scope>NUCLEOTIDE SEQUENCE [LARGE SCALE GENOMIC DNA]</scope>
    <source>
        <strain evidence="8">CGMCC 1.15180</strain>
    </source>
</reference>
<protein>
    <submittedName>
        <fullName evidence="7">O-antigen ligase family protein</fullName>
    </submittedName>
</protein>
<feature type="transmembrane region" description="Helical" evidence="5">
    <location>
        <begin position="284"/>
        <end position="304"/>
    </location>
</feature>
<name>A0ABW4VNQ3_9BACT</name>
<proteinExistence type="predicted"/>
<dbReference type="PANTHER" id="PTHR37422:SF13">
    <property type="entry name" value="LIPOPOLYSACCHARIDE BIOSYNTHESIS PROTEIN PA4999-RELATED"/>
    <property type="match status" value="1"/>
</dbReference>
<feature type="transmembrane region" description="Helical" evidence="5">
    <location>
        <begin position="369"/>
        <end position="396"/>
    </location>
</feature>
<evidence type="ECO:0000256" key="5">
    <source>
        <dbReference type="SAM" id="Phobius"/>
    </source>
</evidence>
<dbReference type="EMBL" id="JBHUHR010000015">
    <property type="protein sequence ID" value="MFD2034395.1"/>
    <property type="molecule type" value="Genomic_DNA"/>
</dbReference>
<dbReference type="Pfam" id="PF04932">
    <property type="entry name" value="Wzy_C"/>
    <property type="match status" value="1"/>
</dbReference>
<keyword evidence="7" id="KW-0436">Ligase</keyword>
<keyword evidence="4 5" id="KW-0472">Membrane</keyword>
<organism evidence="7 8">
    <name type="scientific">Belliella marina</name>
    <dbReference type="NCBI Taxonomy" id="1644146"/>
    <lineage>
        <taxon>Bacteria</taxon>
        <taxon>Pseudomonadati</taxon>
        <taxon>Bacteroidota</taxon>
        <taxon>Cytophagia</taxon>
        <taxon>Cytophagales</taxon>
        <taxon>Cyclobacteriaceae</taxon>
        <taxon>Belliella</taxon>
    </lineage>
</organism>
<feature type="transmembrane region" description="Helical" evidence="5">
    <location>
        <begin position="63"/>
        <end position="80"/>
    </location>
</feature>
<feature type="transmembrane region" description="Helical" evidence="5">
    <location>
        <begin position="92"/>
        <end position="110"/>
    </location>
</feature>
<gene>
    <name evidence="7" type="ORF">ACFSKL_06310</name>
</gene>
<dbReference type="InterPro" id="IPR051533">
    <property type="entry name" value="WaaL-like"/>
</dbReference>
<sequence length="462" mass="53003">MLFIILTIGVFILSVYTFNQILFKGRWEYIVFFAALFFPVYITLISVVFSTTGSVQVLGVFQYLKEIMIFLAIICFFAYHRDFSSHPFRLGFIDYLFLGFYLLAFIFLLLPIGEATFLNKALYFKNIVLMGIFFFFGRNTHFDLKESQNIFNVILFVGLMAFGLNLFEFLTNTHFQQHTGYSIFNEKINEIYPTGNYGLTWTFETQTTGKRFASFFSDPLELAISSLLIFSTALIMFLTTKREDAGKYLLLVFISFCILMFSSSRSSLVAWFVMCLYIAFVFRLYNIIFAVGVLTFGFAGYFIFFATEEFQYFIIDTVTFQNSSSLGHVVEWLAAIESIIQNPQGIGLAMSGNVGSVDEELRIGGENQFLVFGVQLGVLGMFLYILILIASIIYCYKAFFMLKNLNEARIAFIASTVKFGCLLPLFTSNAEKFLFVSLLTWWMVGYTVNAMHRVKLNAIRHV</sequence>
<feature type="transmembrane region" description="Helical" evidence="5">
    <location>
        <begin position="122"/>
        <end position="138"/>
    </location>
</feature>
<feature type="transmembrane region" description="Helical" evidence="5">
    <location>
        <begin position="250"/>
        <end position="277"/>
    </location>
</feature>